<evidence type="ECO:0000256" key="1">
    <source>
        <dbReference type="ARBA" id="ARBA00022723"/>
    </source>
</evidence>
<dbReference type="GO" id="GO:0019323">
    <property type="term" value="P:pentose catabolic process"/>
    <property type="evidence" value="ECO:0007669"/>
    <property type="project" value="TreeGrafter"/>
</dbReference>
<keyword evidence="2" id="KW-0456">Lyase</keyword>
<name>A0A494X624_9BURK</name>
<dbReference type="SUPFAM" id="SSF53639">
    <property type="entry name" value="AraD/HMP-PK domain-like"/>
    <property type="match status" value="1"/>
</dbReference>
<dbReference type="SMART" id="SM01007">
    <property type="entry name" value="Aldolase_II"/>
    <property type="match status" value="1"/>
</dbReference>
<evidence type="ECO:0000313" key="4">
    <source>
        <dbReference type="EMBL" id="RKP46128.1"/>
    </source>
</evidence>
<dbReference type="InterPro" id="IPR050197">
    <property type="entry name" value="Aldolase_class_II_sugar_metab"/>
</dbReference>
<dbReference type="RefSeq" id="WP_121090431.1">
    <property type="nucleotide sequence ID" value="NZ_RBZU01000015.1"/>
</dbReference>
<proteinExistence type="predicted"/>
<organism evidence="4 5">
    <name type="scientific">Pararobbsia silviterrae</name>
    <dbReference type="NCBI Taxonomy" id="1792498"/>
    <lineage>
        <taxon>Bacteria</taxon>
        <taxon>Pseudomonadati</taxon>
        <taxon>Pseudomonadota</taxon>
        <taxon>Betaproteobacteria</taxon>
        <taxon>Burkholderiales</taxon>
        <taxon>Burkholderiaceae</taxon>
        <taxon>Pararobbsia</taxon>
    </lineage>
</organism>
<gene>
    <name evidence="4" type="ORF">D7S86_24695</name>
</gene>
<dbReference type="InterPro" id="IPR036409">
    <property type="entry name" value="Aldolase_II/adducin_N_sf"/>
</dbReference>
<reference evidence="4 5" key="1">
    <citation type="submission" date="2018-10" db="EMBL/GenBank/DDBJ databases">
        <title>Robbsia sp. DHC34, isolated from soil.</title>
        <authorList>
            <person name="Gao Z.-H."/>
            <person name="Qiu L.-H."/>
        </authorList>
    </citation>
    <scope>NUCLEOTIDE SEQUENCE [LARGE SCALE GENOMIC DNA]</scope>
    <source>
        <strain evidence="4 5">DHC34</strain>
    </source>
</reference>
<dbReference type="GO" id="GO:0005829">
    <property type="term" value="C:cytosol"/>
    <property type="evidence" value="ECO:0007669"/>
    <property type="project" value="TreeGrafter"/>
</dbReference>
<dbReference type="EMBL" id="RBZU01000015">
    <property type="protein sequence ID" value="RKP46128.1"/>
    <property type="molecule type" value="Genomic_DNA"/>
</dbReference>
<dbReference type="AlphaFoldDB" id="A0A494X624"/>
<comment type="caution">
    <text evidence="4">The sequence shown here is derived from an EMBL/GenBank/DDBJ whole genome shotgun (WGS) entry which is preliminary data.</text>
</comment>
<evidence type="ECO:0000259" key="3">
    <source>
        <dbReference type="SMART" id="SM01007"/>
    </source>
</evidence>
<accession>A0A494X624</accession>
<dbReference type="InterPro" id="IPR001303">
    <property type="entry name" value="Aldolase_II/adducin_N"/>
</dbReference>
<dbReference type="PANTHER" id="PTHR22789">
    <property type="entry name" value="FUCULOSE PHOSPHATE ALDOLASE"/>
    <property type="match status" value="1"/>
</dbReference>
<dbReference type="GO" id="GO:0016832">
    <property type="term" value="F:aldehyde-lyase activity"/>
    <property type="evidence" value="ECO:0007669"/>
    <property type="project" value="TreeGrafter"/>
</dbReference>
<dbReference type="OrthoDB" id="5500703at2"/>
<dbReference type="PANTHER" id="PTHR22789:SF0">
    <property type="entry name" value="3-OXO-TETRONATE 4-PHOSPHATE DECARBOXYLASE-RELATED"/>
    <property type="match status" value="1"/>
</dbReference>
<keyword evidence="5" id="KW-1185">Reference proteome</keyword>
<dbReference type="Gene3D" id="3.40.225.10">
    <property type="entry name" value="Class II aldolase/adducin N-terminal domain"/>
    <property type="match status" value="1"/>
</dbReference>
<evidence type="ECO:0000313" key="5">
    <source>
        <dbReference type="Proteomes" id="UP000270342"/>
    </source>
</evidence>
<protein>
    <submittedName>
        <fullName evidence="4">Class II aldolase/adducin family protein</fullName>
    </submittedName>
</protein>
<sequence length="255" mass="27654">MDTPSIDAGSRLLALKHELVAANRILAHQGVLDAFGHVSARHPERPGEFLISRSCAPELVEIDDIITMRLDGSISEGADAKPYLEVPIHAEIYRARPDVRAVVHSHAPAVIPFGIVTQPLRPVYHMAGFLAKGAPVFDIRACFGCTDMLVRRAEQGAALAQALGSSAIALMRGHGFVATSTSIPGVVYRAIYTERNATIQQQAIALGGPVTYLDEDEALQADDTNMGAIGKPWALWKRYADRLKALEKRATLDHF</sequence>
<keyword evidence="1" id="KW-0479">Metal-binding</keyword>
<feature type="domain" description="Class II aldolase/adducin N-terminal" evidence="3">
    <location>
        <begin position="17"/>
        <end position="201"/>
    </location>
</feature>
<dbReference type="Pfam" id="PF00596">
    <property type="entry name" value="Aldolase_II"/>
    <property type="match status" value="1"/>
</dbReference>
<dbReference type="GO" id="GO:0046872">
    <property type="term" value="F:metal ion binding"/>
    <property type="evidence" value="ECO:0007669"/>
    <property type="project" value="UniProtKB-KW"/>
</dbReference>
<dbReference type="Proteomes" id="UP000270342">
    <property type="component" value="Unassembled WGS sequence"/>
</dbReference>
<evidence type="ECO:0000256" key="2">
    <source>
        <dbReference type="ARBA" id="ARBA00023239"/>
    </source>
</evidence>